<comment type="caution">
    <text evidence="2">The sequence shown here is derived from an EMBL/GenBank/DDBJ whole genome shotgun (WGS) entry which is preliminary data.</text>
</comment>
<feature type="region of interest" description="Disordered" evidence="1">
    <location>
        <begin position="161"/>
        <end position="197"/>
    </location>
</feature>
<sequence>MTSYDEVKARLDSDMQSLEMLARAGEELKVFFNEDDWDESVIGVIHNYPYGLQEWRDRLSLVYAQVTKRESEELQPAAVSPLEKLEDVLRRIAAGQEEVAKRMAATQEEVSKHLGSAHEEIAKNLAVVHEQTTRFMSTQETAIQETAQGFRELAVHIQDAVSSVKSEEYGSPAPVQPPDQPDASPTDDPPEKGFWKS</sequence>
<dbReference type="Proteomes" id="UP001596096">
    <property type="component" value="Unassembled WGS sequence"/>
</dbReference>
<reference evidence="3" key="1">
    <citation type="journal article" date="2019" name="Int. J. Syst. Evol. Microbiol.">
        <title>The Global Catalogue of Microorganisms (GCM) 10K type strain sequencing project: providing services to taxonomists for standard genome sequencing and annotation.</title>
        <authorList>
            <consortium name="The Broad Institute Genomics Platform"/>
            <consortium name="The Broad Institute Genome Sequencing Center for Infectious Disease"/>
            <person name="Wu L."/>
            <person name="Ma J."/>
        </authorList>
    </citation>
    <scope>NUCLEOTIDE SEQUENCE [LARGE SCALE GENOMIC DNA]</scope>
    <source>
        <strain evidence="3">CGMCC 4.7106</strain>
    </source>
</reference>
<accession>A0ABW1BM84</accession>
<dbReference type="EMBL" id="JBHSNW010000001">
    <property type="protein sequence ID" value="MFC5813884.1"/>
    <property type="molecule type" value="Genomic_DNA"/>
</dbReference>
<dbReference type="RefSeq" id="WP_219542831.1">
    <property type="nucleotide sequence ID" value="NZ_JAHKRN010000001.1"/>
</dbReference>
<gene>
    <name evidence="2" type="ORF">ACFPUY_02245</name>
</gene>
<name>A0ABW1BM84_9ACTN</name>
<protein>
    <recommendedName>
        <fullName evidence="4">WXG100 family type VII secretion target</fullName>
    </recommendedName>
</protein>
<keyword evidence="3" id="KW-1185">Reference proteome</keyword>
<evidence type="ECO:0000313" key="2">
    <source>
        <dbReference type="EMBL" id="MFC5813884.1"/>
    </source>
</evidence>
<proteinExistence type="predicted"/>
<evidence type="ECO:0000313" key="3">
    <source>
        <dbReference type="Proteomes" id="UP001596096"/>
    </source>
</evidence>
<evidence type="ECO:0000256" key="1">
    <source>
        <dbReference type="SAM" id="MobiDB-lite"/>
    </source>
</evidence>
<organism evidence="2 3">
    <name type="scientific">Nonomuraea harbinensis</name>
    <dbReference type="NCBI Taxonomy" id="1286938"/>
    <lineage>
        <taxon>Bacteria</taxon>
        <taxon>Bacillati</taxon>
        <taxon>Actinomycetota</taxon>
        <taxon>Actinomycetes</taxon>
        <taxon>Streptosporangiales</taxon>
        <taxon>Streptosporangiaceae</taxon>
        <taxon>Nonomuraea</taxon>
    </lineage>
</organism>
<evidence type="ECO:0008006" key="4">
    <source>
        <dbReference type="Google" id="ProtNLM"/>
    </source>
</evidence>